<comment type="caution">
    <text evidence="1">The sequence shown here is derived from an EMBL/GenBank/DDBJ whole genome shotgun (WGS) entry which is preliminary data.</text>
</comment>
<dbReference type="EMBL" id="BSOR01000069">
    <property type="protein sequence ID" value="GLR65056.1"/>
    <property type="molecule type" value="Genomic_DNA"/>
</dbReference>
<proteinExistence type="predicted"/>
<protein>
    <submittedName>
        <fullName evidence="1">Uncharacterized protein</fullName>
    </submittedName>
</protein>
<keyword evidence="2" id="KW-1185">Reference proteome</keyword>
<reference evidence="2" key="1">
    <citation type="journal article" date="2019" name="Int. J. Syst. Evol. Microbiol.">
        <title>The Global Catalogue of Microorganisms (GCM) 10K type strain sequencing project: providing services to taxonomists for standard genome sequencing and annotation.</title>
        <authorList>
            <consortium name="The Broad Institute Genomics Platform"/>
            <consortium name="The Broad Institute Genome Sequencing Center for Infectious Disease"/>
            <person name="Wu L."/>
            <person name="Ma J."/>
        </authorList>
    </citation>
    <scope>NUCLEOTIDE SEQUENCE [LARGE SCALE GENOMIC DNA]</scope>
    <source>
        <strain evidence="2">NBRC 100033</strain>
    </source>
</reference>
<gene>
    <name evidence="1" type="ORF">GCM10007878_24950</name>
</gene>
<evidence type="ECO:0000313" key="1">
    <source>
        <dbReference type="EMBL" id="GLR65056.1"/>
    </source>
</evidence>
<evidence type="ECO:0000313" key="2">
    <source>
        <dbReference type="Proteomes" id="UP001156682"/>
    </source>
</evidence>
<name>A0ABQ6A2B6_9GAMM</name>
<accession>A0ABQ6A2B6</accession>
<dbReference type="RefSeq" id="WP_027851717.1">
    <property type="nucleotide sequence ID" value="NZ_BSOR01000069.1"/>
</dbReference>
<sequence>MKNYLYEGQPRVWGLNSEDEEEMDMFFPLVATSEGTNPDGGEAILAISLTSPNAYPLLKSDLISELERLAPFISLEQALANYLQFPISQTLSVEEYLKLLSELKPHIYTLLKGAYSKHPIDDGNVKDIQLDDAGYAASNAIAHACQATFGKVEG</sequence>
<dbReference type="Proteomes" id="UP001156682">
    <property type="component" value="Unassembled WGS sequence"/>
</dbReference>
<organism evidence="1 2">
    <name type="scientific">Marinospirillum insulare</name>
    <dbReference type="NCBI Taxonomy" id="217169"/>
    <lineage>
        <taxon>Bacteria</taxon>
        <taxon>Pseudomonadati</taxon>
        <taxon>Pseudomonadota</taxon>
        <taxon>Gammaproteobacteria</taxon>
        <taxon>Oceanospirillales</taxon>
        <taxon>Oceanospirillaceae</taxon>
        <taxon>Marinospirillum</taxon>
    </lineage>
</organism>